<protein>
    <recommendedName>
        <fullName evidence="10">Chain length determinant protein</fullName>
    </recommendedName>
    <alternativeName>
        <fullName evidence="11">Polysaccharide antigen chain regulator</fullName>
    </alternativeName>
</protein>
<organism evidence="14 15">
    <name type="scientific">Enterobacillus tribolii</name>
    <dbReference type="NCBI Taxonomy" id="1487935"/>
    <lineage>
        <taxon>Bacteria</taxon>
        <taxon>Pseudomonadati</taxon>
        <taxon>Pseudomonadota</taxon>
        <taxon>Gammaproteobacteria</taxon>
        <taxon>Enterobacterales</taxon>
        <taxon>Hafniaceae</taxon>
        <taxon>Enterobacillus</taxon>
    </lineage>
</organism>
<keyword evidence="5 12" id="KW-0812">Transmembrane</keyword>
<accession>A0A370R4V8</accession>
<dbReference type="PANTHER" id="PTHR32309">
    <property type="entry name" value="TYROSINE-PROTEIN KINASE"/>
    <property type="match status" value="1"/>
</dbReference>
<comment type="subcellular location">
    <subcellularLocation>
        <location evidence="1">Cell inner membrane</location>
        <topology evidence="1">Multi-pass membrane protein</topology>
    </subcellularLocation>
</comment>
<dbReference type="InterPro" id="IPR003856">
    <property type="entry name" value="LPS_length_determ_N"/>
</dbReference>
<keyword evidence="8 12" id="KW-0472">Membrane</keyword>
<feature type="transmembrane region" description="Helical" evidence="12">
    <location>
        <begin position="330"/>
        <end position="350"/>
    </location>
</feature>
<keyword evidence="7 12" id="KW-1133">Transmembrane helix</keyword>
<comment type="caution">
    <text evidence="14">The sequence shown here is derived from an EMBL/GenBank/DDBJ whole genome shotgun (WGS) entry which is preliminary data.</text>
</comment>
<evidence type="ECO:0000256" key="12">
    <source>
        <dbReference type="SAM" id="Phobius"/>
    </source>
</evidence>
<comment type="similarity">
    <text evidence="9">Belongs to the WzzB/Cld/Rol family.</text>
</comment>
<evidence type="ECO:0000256" key="6">
    <source>
        <dbReference type="ARBA" id="ARBA00022985"/>
    </source>
</evidence>
<keyword evidence="4" id="KW-0997">Cell inner membrane</keyword>
<evidence type="ECO:0000256" key="11">
    <source>
        <dbReference type="ARBA" id="ARBA00042235"/>
    </source>
</evidence>
<evidence type="ECO:0000256" key="5">
    <source>
        <dbReference type="ARBA" id="ARBA00022692"/>
    </source>
</evidence>
<evidence type="ECO:0000256" key="4">
    <source>
        <dbReference type="ARBA" id="ARBA00022519"/>
    </source>
</evidence>
<feature type="transmembrane region" description="Helical" evidence="12">
    <location>
        <begin position="39"/>
        <end position="57"/>
    </location>
</feature>
<evidence type="ECO:0000256" key="7">
    <source>
        <dbReference type="ARBA" id="ARBA00022989"/>
    </source>
</evidence>
<keyword evidence="6" id="KW-0448">Lipopolysaccharide biosynthesis</keyword>
<keyword evidence="3" id="KW-1003">Cell membrane</keyword>
<gene>
    <name evidence="14" type="ORF">C8D90_101912</name>
</gene>
<keyword evidence="15" id="KW-1185">Reference proteome</keyword>
<reference evidence="14 15" key="1">
    <citation type="submission" date="2018-07" db="EMBL/GenBank/DDBJ databases">
        <title>Genomic Encyclopedia of Type Strains, Phase IV (KMG-IV): sequencing the most valuable type-strain genomes for metagenomic binning, comparative biology and taxonomic classification.</title>
        <authorList>
            <person name="Goeker M."/>
        </authorList>
    </citation>
    <scope>NUCLEOTIDE SEQUENCE [LARGE SCALE GENOMIC DNA]</scope>
    <source>
        <strain evidence="14 15">DSM 103736</strain>
    </source>
</reference>
<evidence type="ECO:0000259" key="13">
    <source>
        <dbReference type="Pfam" id="PF02706"/>
    </source>
</evidence>
<feature type="domain" description="Polysaccharide chain length determinant N-terminal" evidence="13">
    <location>
        <begin position="22"/>
        <end position="98"/>
    </location>
</feature>
<evidence type="ECO:0000256" key="8">
    <source>
        <dbReference type="ARBA" id="ARBA00023136"/>
    </source>
</evidence>
<dbReference type="AlphaFoldDB" id="A0A370R4V8"/>
<dbReference type="PANTHER" id="PTHR32309:SF29">
    <property type="entry name" value="CHAIN LENGTH DETERMINANT PROTEIN"/>
    <property type="match status" value="1"/>
</dbReference>
<dbReference type="Pfam" id="PF02706">
    <property type="entry name" value="Wzz"/>
    <property type="match status" value="1"/>
</dbReference>
<evidence type="ECO:0000256" key="1">
    <source>
        <dbReference type="ARBA" id="ARBA00004429"/>
    </source>
</evidence>
<evidence type="ECO:0000256" key="9">
    <source>
        <dbReference type="ARBA" id="ARBA00038118"/>
    </source>
</evidence>
<proteinExistence type="inferred from homology"/>
<dbReference type="GO" id="GO:0005886">
    <property type="term" value="C:plasma membrane"/>
    <property type="evidence" value="ECO:0007669"/>
    <property type="project" value="UniProtKB-SubCell"/>
</dbReference>
<dbReference type="InterPro" id="IPR050445">
    <property type="entry name" value="Bact_polysacc_biosynth/exp"/>
</dbReference>
<evidence type="ECO:0000313" key="14">
    <source>
        <dbReference type="EMBL" id="RDK97462.1"/>
    </source>
</evidence>
<name>A0A370R4V8_9GAMM</name>
<dbReference type="SUPFAM" id="SSF160355">
    <property type="entry name" value="Bacterial polysaccharide co-polymerase-like"/>
    <property type="match status" value="1"/>
</dbReference>
<evidence type="ECO:0000256" key="10">
    <source>
        <dbReference type="ARBA" id="ARBA00039982"/>
    </source>
</evidence>
<dbReference type="Gene3D" id="3.30.1890.10">
    <property type="entry name" value="FepE-like"/>
    <property type="match status" value="1"/>
</dbReference>
<dbReference type="Proteomes" id="UP000254848">
    <property type="component" value="Unassembled WGS sequence"/>
</dbReference>
<evidence type="ECO:0000256" key="2">
    <source>
        <dbReference type="ARBA" id="ARBA00004756"/>
    </source>
</evidence>
<dbReference type="GO" id="GO:0004713">
    <property type="term" value="F:protein tyrosine kinase activity"/>
    <property type="evidence" value="ECO:0007669"/>
    <property type="project" value="TreeGrafter"/>
</dbReference>
<comment type="pathway">
    <text evidence="2">Bacterial outer membrane biogenesis; lipopolysaccharide biosynthesis.</text>
</comment>
<evidence type="ECO:0000313" key="15">
    <source>
        <dbReference type="Proteomes" id="UP000254848"/>
    </source>
</evidence>
<dbReference type="RefSeq" id="WP_162844355.1">
    <property type="nucleotide sequence ID" value="NZ_QRAP01000001.1"/>
</dbReference>
<dbReference type="EMBL" id="QRAP01000001">
    <property type="protein sequence ID" value="RDK97462.1"/>
    <property type="molecule type" value="Genomic_DNA"/>
</dbReference>
<sequence>MSQQNRVRLLNENDKPSTIHSDEIDLLDLLFQLWKGKTTILICIIIMLVAAVGYLAVAQEKWTSTALIQRPWAGQLANYDAAMNVLYKLSPQDNVSMDEQRRRVFREFVVGLSSTDQQTEYLLGSDYFKSQLTKNAEPTETERGKILDHMLSQFSMAPVSKDQPDVIQISFTADKPDSAQKMLNGYIQQVASATGSELHDDVRSRLAVQLSELEHVLKTQEQVAEVKKQDRIAVLKEALKVAEASNVEDVKVSQAETLSDDTLFLLGAPALRAMIANESSRPLSFDQVYYDAQQSYLMVKEFKLQKGEFGVFSYLQTPDLPVTKDSPKKALVLVLSVLIGGVLGAGIVLMRNMIKGYRKANGV</sequence>
<evidence type="ECO:0000256" key="3">
    <source>
        <dbReference type="ARBA" id="ARBA00022475"/>
    </source>
</evidence>
<dbReference type="GO" id="GO:0009103">
    <property type="term" value="P:lipopolysaccharide biosynthetic process"/>
    <property type="evidence" value="ECO:0007669"/>
    <property type="project" value="UniProtKB-KW"/>
</dbReference>